<dbReference type="Proteomes" id="UP000679335">
    <property type="component" value="Chromosome"/>
</dbReference>
<keyword evidence="3" id="KW-1185">Reference proteome</keyword>
<feature type="chain" id="PRO_5045344594" description="GH16 domain-containing protein" evidence="1">
    <location>
        <begin position="27"/>
        <end position="281"/>
    </location>
</feature>
<keyword evidence="1" id="KW-0732">Signal</keyword>
<organism evidence="2 3">
    <name type="scientific">Cellulomonas dongxiuzhuiae</name>
    <dbReference type="NCBI Taxonomy" id="2819979"/>
    <lineage>
        <taxon>Bacteria</taxon>
        <taxon>Bacillati</taxon>
        <taxon>Actinomycetota</taxon>
        <taxon>Actinomycetes</taxon>
        <taxon>Micrococcales</taxon>
        <taxon>Cellulomonadaceae</taxon>
        <taxon>Cellulomonas</taxon>
    </lineage>
</organism>
<sequence>MRTIPTLVTAAALAAATLAVAPVAAAGGPGHGPGPGHGGGPGHGPRGTCAGVEALFCEDFESEPTGGASSLDWGVDTRHGTLRVERAGRAGKVLRVHTEDNGYAFLEVDDFAAPGNTFYGRLRLKVDDFPTAPDWAHFTLVEVTGSGSDEVVRPLGGQFAPTVGPDATFWGIGADGGPTGDWTSWRESAPTVEDQWQCVEFEWSAPENRVALWFDGVPQPDLTVTGDEHGGADVPFVLPTADTVRIGWQLYQGGATPDHFDVWVDDITLASERVGCGGGAS</sequence>
<evidence type="ECO:0000313" key="2">
    <source>
        <dbReference type="EMBL" id="QWC16353.1"/>
    </source>
</evidence>
<evidence type="ECO:0008006" key="4">
    <source>
        <dbReference type="Google" id="ProtNLM"/>
    </source>
</evidence>
<protein>
    <recommendedName>
        <fullName evidence="4">GH16 domain-containing protein</fullName>
    </recommendedName>
</protein>
<gene>
    <name evidence="2" type="ORF">KKR89_01340</name>
</gene>
<evidence type="ECO:0000256" key="1">
    <source>
        <dbReference type="SAM" id="SignalP"/>
    </source>
</evidence>
<name>A0ABX8GK86_9CELL</name>
<dbReference type="EMBL" id="CP076023">
    <property type="protein sequence ID" value="QWC16353.1"/>
    <property type="molecule type" value="Genomic_DNA"/>
</dbReference>
<accession>A0ABX8GK86</accession>
<reference evidence="2 3" key="1">
    <citation type="submission" date="2021-05" db="EMBL/GenBank/DDBJ databases">
        <title>Novel species in genus Cellulomonas.</title>
        <authorList>
            <person name="Zhang G."/>
        </authorList>
    </citation>
    <scope>NUCLEOTIDE SEQUENCE [LARGE SCALE GENOMIC DNA]</scope>
    <source>
        <strain evidence="3">zg-ZUI157</strain>
    </source>
</reference>
<feature type="signal peptide" evidence="1">
    <location>
        <begin position="1"/>
        <end position="26"/>
    </location>
</feature>
<dbReference type="Gene3D" id="2.60.120.200">
    <property type="match status" value="1"/>
</dbReference>
<evidence type="ECO:0000313" key="3">
    <source>
        <dbReference type="Proteomes" id="UP000679335"/>
    </source>
</evidence>
<dbReference type="RefSeq" id="WP_208196914.1">
    <property type="nucleotide sequence ID" value="NZ_CP076023.1"/>
</dbReference>
<proteinExistence type="predicted"/>